<dbReference type="Proteomes" id="UP000620124">
    <property type="component" value="Unassembled WGS sequence"/>
</dbReference>
<keyword evidence="1" id="KW-0677">Repeat</keyword>
<evidence type="ECO:0000313" key="3">
    <source>
        <dbReference type="EMBL" id="KAF7371992.1"/>
    </source>
</evidence>
<dbReference type="GO" id="GO:0010608">
    <property type="term" value="P:post-transcriptional regulation of gene expression"/>
    <property type="evidence" value="ECO:0007669"/>
    <property type="project" value="TreeGrafter"/>
</dbReference>
<dbReference type="PROSITE" id="PS50302">
    <property type="entry name" value="PUM"/>
    <property type="match status" value="1"/>
</dbReference>
<dbReference type="SMART" id="SM00025">
    <property type="entry name" value="Pumilio"/>
    <property type="match status" value="2"/>
</dbReference>
<gene>
    <name evidence="3" type="ORF">MVEN_00057300</name>
</gene>
<dbReference type="PANTHER" id="PTHR12537">
    <property type="entry name" value="RNA BINDING PROTEIN PUMILIO-RELATED"/>
    <property type="match status" value="1"/>
</dbReference>
<dbReference type="Gene3D" id="1.25.10.10">
    <property type="entry name" value="Leucine-rich Repeat Variant"/>
    <property type="match status" value="1"/>
</dbReference>
<dbReference type="GO" id="GO:0005737">
    <property type="term" value="C:cytoplasm"/>
    <property type="evidence" value="ECO:0007669"/>
    <property type="project" value="TreeGrafter"/>
</dbReference>
<name>A0A8H6Z754_9AGAR</name>
<keyword evidence="4" id="KW-1185">Reference proteome</keyword>
<dbReference type="SUPFAM" id="SSF48371">
    <property type="entry name" value="ARM repeat"/>
    <property type="match status" value="1"/>
</dbReference>
<dbReference type="Pfam" id="PF00806">
    <property type="entry name" value="PUF"/>
    <property type="match status" value="4"/>
</dbReference>
<proteinExistence type="predicted"/>
<accession>A0A8H6Z754</accession>
<reference evidence="3" key="1">
    <citation type="submission" date="2020-05" db="EMBL/GenBank/DDBJ databases">
        <title>Mycena genomes resolve the evolution of fungal bioluminescence.</title>
        <authorList>
            <person name="Tsai I.J."/>
        </authorList>
    </citation>
    <scope>NUCLEOTIDE SEQUENCE</scope>
    <source>
        <strain evidence="3">CCC161011</strain>
    </source>
</reference>
<dbReference type="GO" id="GO:0003730">
    <property type="term" value="F:mRNA 3'-UTR binding"/>
    <property type="evidence" value="ECO:0007669"/>
    <property type="project" value="TreeGrafter"/>
</dbReference>
<dbReference type="PANTHER" id="PTHR12537:SF48">
    <property type="entry name" value="MEIOTIC COILED-COIL PROTEIN 2"/>
    <property type="match status" value="1"/>
</dbReference>
<evidence type="ECO:0000256" key="2">
    <source>
        <dbReference type="PROSITE-ProRule" id="PRU00317"/>
    </source>
</evidence>
<evidence type="ECO:0000256" key="1">
    <source>
        <dbReference type="ARBA" id="ARBA00022737"/>
    </source>
</evidence>
<evidence type="ECO:0000313" key="4">
    <source>
        <dbReference type="Proteomes" id="UP000620124"/>
    </source>
</evidence>
<organism evidence="3 4">
    <name type="scientific">Mycena venus</name>
    <dbReference type="NCBI Taxonomy" id="2733690"/>
    <lineage>
        <taxon>Eukaryota</taxon>
        <taxon>Fungi</taxon>
        <taxon>Dikarya</taxon>
        <taxon>Basidiomycota</taxon>
        <taxon>Agaricomycotina</taxon>
        <taxon>Agaricomycetes</taxon>
        <taxon>Agaricomycetidae</taxon>
        <taxon>Agaricales</taxon>
        <taxon>Marasmiineae</taxon>
        <taxon>Mycenaceae</taxon>
        <taxon>Mycena</taxon>
    </lineage>
</organism>
<sequence>MHIYDSSSIWAEQPRTSDDEWDRRVKVLGHAAQHVSSLRNGAKNGRTPLLDLNFASNTRVDAYSSVSVMTSSYPHSPDSSLDFAPLTPLSSVYSHGYLKHKAQLVWSTDTPQSPTRDSRLPGEQHFSGAKGPCFYAQRGYAYDPQNQRDQKQHQAGRVIADKPINYMSSCLSGVWPYAALVARVIESNDLHANVVLQYRIRVVGPVERRRIVDVICARGMEMMTHRSVAAFLVPSLPAVPIPRARLGNWAFQRLLETSTGSEERITLTRPFRGRVFDLATNRYGCYVLQRALHWKEEKVYLLIVLELLACNPCQTLVDEHASYVWIKVILPLIALFSLFPPSNRSPHVMEASWTLPAPARLNLNNYFFEFFKHKWATLACHLRGSLVVQFAFNNLEENNKDRIVAELFGQGAEVFVAVTNTRGGWYSIQHILKQGSDKHRQMARKHLHDFCALEQQYGGR</sequence>
<dbReference type="OrthoDB" id="668540at2759"/>
<protein>
    <submittedName>
        <fullName evidence="3">ARM repeat-containing protein</fullName>
    </submittedName>
</protein>
<dbReference type="AlphaFoldDB" id="A0A8H6Z754"/>
<dbReference type="InterPro" id="IPR011989">
    <property type="entry name" value="ARM-like"/>
</dbReference>
<comment type="caution">
    <text evidence="3">The sequence shown here is derived from an EMBL/GenBank/DDBJ whole genome shotgun (WGS) entry which is preliminary data.</text>
</comment>
<dbReference type="InterPro" id="IPR001313">
    <property type="entry name" value="Pumilio_RNA-bd_rpt"/>
</dbReference>
<dbReference type="EMBL" id="JACAZI010000001">
    <property type="protein sequence ID" value="KAF7371992.1"/>
    <property type="molecule type" value="Genomic_DNA"/>
</dbReference>
<feature type="repeat" description="Pumilio" evidence="2">
    <location>
        <begin position="270"/>
        <end position="306"/>
    </location>
</feature>
<dbReference type="InterPro" id="IPR016024">
    <property type="entry name" value="ARM-type_fold"/>
</dbReference>